<evidence type="ECO:0000256" key="6">
    <source>
        <dbReference type="ARBA" id="ARBA00023274"/>
    </source>
</evidence>
<keyword evidence="6 8" id="KW-0687">Ribonucleoprotein</keyword>
<reference evidence="10" key="1">
    <citation type="journal article" date="2019" name="Int. J. Syst. Evol. Microbiol.">
        <title>The Global Catalogue of Microorganisms (GCM) 10K type strain sequencing project: providing services to taxonomists for standard genome sequencing and annotation.</title>
        <authorList>
            <consortium name="The Broad Institute Genomics Platform"/>
            <consortium name="The Broad Institute Genome Sequencing Center for Infectious Disease"/>
            <person name="Wu L."/>
            <person name="Ma J."/>
        </authorList>
    </citation>
    <scope>NUCLEOTIDE SEQUENCE [LARGE SCALE GENOMIC DNA]</scope>
    <source>
        <strain evidence="10">JCM 15974</strain>
    </source>
</reference>
<dbReference type="GO" id="GO:0005840">
    <property type="term" value="C:ribosome"/>
    <property type="evidence" value="ECO:0007669"/>
    <property type="project" value="UniProtKB-KW"/>
</dbReference>
<protein>
    <recommendedName>
        <fullName evidence="7 8">Small ribosomal subunit protein bS20</fullName>
    </recommendedName>
</protein>
<proteinExistence type="inferred from homology"/>
<dbReference type="Proteomes" id="UP001501758">
    <property type="component" value="Unassembled WGS sequence"/>
</dbReference>
<sequence length="82" mass="9429">MANHKSALKRIRNSETKRLRNKYQHKTTRNAIKKLREADKKEAEALFPSVVSMIDRLAKRNIIHDNKAANLKSKLAKHVAAL</sequence>
<dbReference type="InterPro" id="IPR002583">
    <property type="entry name" value="Ribosomal_bS20"/>
</dbReference>
<dbReference type="InterPro" id="IPR036510">
    <property type="entry name" value="Ribosomal_bS20_sf"/>
</dbReference>
<evidence type="ECO:0000256" key="4">
    <source>
        <dbReference type="ARBA" id="ARBA00022884"/>
    </source>
</evidence>
<evidence type="ECO:0000256" key="2">
    <source>
        <dbReference type="ARBA" id="ARBA00007634"/>
    </source>
</evidence>
<name>A0ABP3UA68_9FLAO</name>
<evidence type="ECO:0000256" key="5">
    <source>
        <dbReference type="ARBA" id="ARBA00022980"/>
    </source>
</evidence>
<comment type="function">
    <text evidence="1 8">Binds directly to 16S ribosomal RNA.</text>
</comment>
<keyword evidence="4 8" id="KW-0694">RNA-binding</keyword>
<gene>
    <name evidence="8 9" type="primary">rpsT</name>
    <name evidence="9" type="ORF">GCM10009430_30940</name>
</gene>
<dbReference type="Gene3D" id="1.20.58.110">
    <property type="entry name" value="Ribosomal protein S20"/>
    <property type="match status" value="1"/>
</dbReference>
<organism evidence="9 10">
    <name type="scientific">Aquimarina litoralis</name>
    <dbReference type="NCBI Taxonomy" id="584605"/>
    <lineage>
        <taxon>Bacteria</taxon>
        <taxon>Pseudomonadati</taxon>
        <taxon>Bacteroidota</taxon>
        <taxon>Flavobacteriia</taxon>
        <taxon>Flavobacteriales</taxon>
        <taxon>Flavobacteriaceae</taxon>
        <taxon>Aquimarina</taxon>
    </lineage>
</organism>
<comment type="similarity">
    <text evidence="2 8">Belongs to the bacterial ribosomal protein bS20 family.</text>
</comment>
<evidence type="ECO:0000256" key="8">
    <source>
        <dbReference type="HAMAP-Rule" id="MF_00500"/>
    </source>
</evidence>
<evidence type="ECO:0000313" key="10">
    <source>
        <dbReference type="Proteomes" id="UP001501758"/>
    </source>
</evidence>
<dbReference type="EMBL" id="BAAAGE010000003">
    <property type="protein sequence ID" value="GAA0725380.1"/>
    <property type="molecule type" value="Genomic_DNA"/>
</dbReference>
<dbReference type="NCBIfam" id="TIGR00029">
    <property type="entry name" value="S20"/>
    <property type="match status" value="1"/>
</dbReference>
<comment type="caution">
    <text evidence="9">The sequence shown here is derived from an EMBL/GenBank/DDBJ whole genome shotgun (WGS) entry which is preliminary data.</text>
</comment>
<evidence type="ECO:0000256" key="1">
    <source>
        <dbReference type="ARBA" id="ARBA00003134"/>
    </source>
</evidence>
<evidence type="ECO:0000313" key="9">
    <source>
        <dbReference type="EMBL" id="GAA0725380.1"/>
    </source>
</evidence>
<dbReference type="PANTHER" id="PTHR33398">
    <property type="entry name" value="30S RIBOSOMAL PROTEIN S20"/>
    <property type="match status" value="1"/>
</dbReference>
<keyword evidence="5 8" id="KW-0689">Ribosomal protein</keyword>
<accession>A0ABP3UA68</accession>
<dbReference type="RefSeq" id="WP_299611094.1">
    <property type="nucleotide sequence ID" value="NZ_BAAAGE010000003.1"/>
</dbReference>
<dbReference type="PANTHER" id="PTHR33398:SF1">
    <property type="entry name" value="SMALL RIBOSOMAL SUBUNIT PROTEIN BS20C"/>
    <property type="match status" value="1"/>
</dbReference>
<dbReference type="HAMAP" id="MF_00500">
    <property type="entry name" value="Ribosomal_bS20"/>
    <property type="match status" value="1"/>
</dbReference>
<evidence type="ECO:0000256" key="7">
    <source>
        <dbReference type="ARBA" id="ARBA00035136"/>
    </source>
</evidence>
<keyword evidence="10" id="KW-1185">Reference proteome</keyword>
<evidence type="ECO:0000256" key="3">
    <source>
        <dbReference type="ARBA" id="ARBA00022730"/>
    </source>
</evidence>
<dbReference type="SUPFAM" id="SSF46992">
    <property type="entry name" value="Ribosomal protein S20"/>
    <property type="match status" value="1"/>
</dbReference>
<keyword evidence="3 8" id="KW-0699">rRNA-binding</keyword>
<dbReference type="Pfam" id="PF01649">
    <property type="entry name" value="Ribosomal_S20p"/>
    <property type="match status" value="1"/>
</dbReference>